<comment type="caution">
    <text evidence="4">The sequence shown here is derived from an EMBL/GenBank/DDBJ whole genome shotgun (WGS) entry which is preliminary data.</text>
</comment>
<dbReference type="Proteomes" id="UP000466307">
    <property type="component" value="Unassembled WGS sequence"/>
</dbReference>
<feature type="transmembrane region" description="Helical" evidence="2">
    <location>
        <begin position="210"/>
        <end position="234"/>
    </location>
</feature>
<organism evidence="4 5">
    <name type="scientific">Gordonia desulfuricans</name>
    <dbReference type="NCBI Taxonomy" id="89051"/>
    <lineage>
        <taxon>Bacteria</taxon>
        <taxon>Bacillati</taxon>
        <taxon>Actinomycetota</taxon>
        <taxon>Actinomycetes</taxon>
        <taxon>Mycobacteriales</taxon>
        <taxon>Gordoniaceae</taxon>
        <taxon>Gordonia</taxon>
    </lineage>
</organism>
<dbReference type="InterPro" id="IPR025241">
    <property type="entry name" value="DUF4190"/>
</dbReference>
<reference evidence="4 5" key="1">
    <citation type="submission" date="2020-01" db="EMBL/GenBank/DDBJ databases">
        <title>Investigation of new actinobacteria for the biodesulphurisation of diesel fuel.</title>
        <authorList>
            <person name="Athi Narayanan S.M."/>
        </authorList>
    </citation>
    <scope>NUCLEOTIDE SEQUENCE [LARGE SCALE GENOMIC DNA]</scope>
    <source>
        <strain evidence="4 5">213E</strain>
    </source>
</reference>
<dbReference type="AlphaFoldDB" id="A0A7K3LKB6"/>
<gene>
    <name evidence="4" type="ORF">GYA93_03715</name>
</gene>
<evidence type="ECO:0000259" key="3">
    <source>
        <dbReference type="Pfam" id="PF13828"/>
    </source>
</evidence>
<evidence type="ECO:0000256" key="2">
    <source>
        <dbReference type="SAM" id="Phobius"/>
    </source>
</evidence>
<dbReference type="Pfam" id="PF13828">
    <property type="entry name" value="DUF4190"/>
    <property type="match status" value="1"/>
</dbReference>
<keyword evidence="5" id="KW-1185">Reference proteome</keyword>
<feature type="domain" description="DUF4190" evidence="3">
    <location>
        <begin position="153"/>
        <end position="228"/>
    </location>
</feature>
<accession>A0A7K3LKB6</accession>
<evidence type="ECO:0000256" key="1">
    <source>
        <dbReference type="SAM" id="MobiDB-lite"/>
    </source>
</evidence>
<feature type="compositionally biased region" description="Pro residues" evidence="1">
    <location>
        <begin position="55"/>
        <end position="72"/>
    </location>
</feature>
<feature type="transmembrane region" description="Helical" evidence="2">
    <location>
        <begin position="161"/>
        <end position="189"/>
    </location>
</feature>
<name>A0A7K3LKB6_9ACTN</name>
<keyword evidence="2" id="KW-0472">Membrane</keyword>
<keyword evidence="2" id="KW-1133">Transmembrane helix</keyword>
<dbReference type="EMBL" id="JAADZU010000007">
    <property type="protein sequence ID" value="NDK88695.1"/>
    <property type="molecule type" value="Genomic_DNA"/>
</dbReference>
<feature type="compositionally biased region" description="Low complexity" evidence="1">
    <location>
        <begin position="79"/>
        <end position="98"/>
    </location>
</feature>
<evidence type="ECO:0000313" key="4">
    <source>
        <dbReference type="EMBL" id="NDK88695.1"/>
    </source>
</evidence>
<feature type="region of interest" description="Disordered" evidence="1">
    <location>
        <begin position="1"/>
        <end position="111"/>
    </location>
</feature>
<evidence type="ECO:0000313" key="5">
    <source>
        <dbReference type="Proteomes" id="UP000466307"/>
    </source>
</evidence>
<proteinExistence type="predicted"/>
<protein>
    <submittedName>
        <fullName evidence="4">DUF4190 domain-containing protein</fullName>
    </submittedName>
</protein>
<dbReference type="RefSeq" id="WP_059038023.1">
    <property type="nucleotide sequence ID" value="NZ_JAADZU010000007.1"/>
</dbReference>
<keyword evidence="2" id="KW-0812">Transmembrane</keyword>
<sequence length="243" mass="24355">MSAPHDGPTGDPAEDPTRINPVPNDPGTPDLVKKPAPPAYGDASEFQPTQLGPNVVPPVPPVPPQSPLPPPSYGAQPETPNVYGTPPGYGTPPQGDPYAQGQYAQDPYAQYGTPGYGTPGYGAPGYGTPGFGAPGYGTPGYGAPVSPPNNSKATASMICGIAGVVFSVAGCCFALVFFVPMALGIVALVTGIKARTEIEASQGREGGSGMAMAGIITGAISVVLGVVALVYLIVGTGSYLVNL</sequence>